<gene>
    <name evidence="1" type="ORF">J6TS1_17840</name>
</gene>
<accession>A0ABQ4KV86</accession>
<dbReference type="Proteomes" id="UP000680670">
    <property type="component" value="Unassembled WGS sequence"/>
</dbReference>
<sequence>MLLLITTFIFITAFDRTEHISISNIEVTVIKAENILRYDVKLKNTGTKPFKSEYDYPGQHYYGLEVVVRPNKKLAAKMEMINDSKFIKMVPMASSGTGFIEPGAVGSFHMEYKIKEGINLKEVEKLAFDSTLLILDGMDIIKEFPLNKKNTAKGTQITVNNSLTINSP</sequence>
<evidence type="ECO:0000313" key="2">
    <source>
        <dbReference type="Proteomes" id="UP000680670"/>
    </source>
</evidence>
<protein>
    <submittedName>
        <fullName evidence="1">Uncharacterized protein</fullName>
    </submittedName>
</protein>
<evidence type="ECO:0000313" key="1">
    <source>
        <dbReference type="EMBL" id="GIN95914.1"/>
    </source>
</evidence>
<dbReference type="RefSeq" id="WP_212951501.1">
    <property type="nucleotide sequence ID" value="NZ_BORI01000027.1"/>
</dbReference>
<proteinExistence type="predicted"/>
<organism evidence="1 2">
    <name type="scientific">Siminovitchia terrae</name>
    <name type="common">Bacillus terrae</name>
    <dbReference type="NCBI Taxonomy" id="1914933"/>
    <lineage>
        <taxon>Bacteria</taxon>
        <taxon>Bacillati</taxon>
        <taxon>Bacillota</taxon>
        <taxon>Bacilli</taxon>
        <taxon>Bacillales</taxon>
        <taxon>Bacillaceae</taxon>
        <taxon>Siminovitchia</taxon>
    </lineage>
</organism>
<comment type="caution">
    <text evidence="1">The sequence shown here is derived from an EMBL/GenBank/DDBJ whole genome shotgun (WGS) entry which is preliminary data.</text>
</comment>
<name>A0ABQ4KV86_SIMTE</name>
<keyword evidence="2" id="KW-1185">Reference proteome</keyword>
<dbReference type="EMBL" id="BORJ01000004">
    <property type="protein sequence ID" value="GIN95914.1"/>
    <property type="molecule type" value="Genomic_DNA"/>
</dbReference>
<reference evidence="1 2" key="1">
    <citation type="submission" date="2021-03" db="EMBL/GenBank/DDBJ databases">
        <title>Antimicrobial resistance genes in bacteria isolated from Japanese honey, and their potential for conferring macrolide and lincosamide resistance in the American foulbrood pathogen Paenibacillus larvae.</title>
        <authorList>
            <person name="Okamoto M."/>
            <person name="Kumagai M."/>
            <person name="Kanamori H."/>
            <person name="Takamatsu D."/>
        </authorList>
    </citation>
    <scope>NUCLEOTIDE SEQUENCE [LARGE SCALE GENOMIC DNA]</scope>
    <source>
        <strain evidence="1 2">J6TS1</strain>
    </source>
</reference>